<dbReference type="Proteomes" id="UP001617669">
    <property type="component" value="Unassembled WGS sequence"/>
</dbReference>
<reference evidence="10 11" key="1">
    <citation type="submission" date="2024-11" db="EMBL/GenBank/DDBJ databases">
        <authorList>
            <person name="Kaparullina E.N."/>
            <person name="Delegan Y.A."/>
            <person name="Doronina N.V."/>
        </authorList>
    </citation>
    <scope>NUCLEOTIDE SEQUENCE [LARGE SCALE GENOMIC DNA]</scope>
    <source>
        <strain evidence="10 11">7sh_L</strain>
    </source>
</reference>
<sequence>MHRNILKAFSTAVIAVLPGCMSMSGISTTAQPRHADQLDQGHAITQVKHDLPWPQETWWQVFQDPQLDALIHHSLQQHPDLRAAHSRVAMAEAQAQATGAMRSPQASVNSTLVRERFTNLQFIPPPWNGHTEWNNKATLNLGYDLDLWGQREEQWNSTLSRMQATAAEAQQVKLSLTTALVMQYIAWSQAHAQHDIVKARLDIAEQQLSIRQRALVAGLGTDIEVSEAETLIPGLHAQLEISDERITLLQQQLAALAGEGPGFTEHLHAPLLALNADIGLPASLPADLIGRRPDIVAAKWRIEAANHNIASAKAAFYPNINLLSFVGLQAMGFSKILTESGLIAGVGPAISLPLFDGGLRRGNLAAETAAYDIAVEQYNSTVLQSLQEISGQLVMLHSNGIQHTELLDALHLAEKTRKLATTRHHAGLANYIKVLDAENQVLSQRAALIDLEASRLNAYAGLMKALGGGTLPSTSELH</sequence>
<comment type="caution">
    <text evidence="10">The sequence shown here is derived from an EMBL/GenBank/DDBJ whole genome shotgun (WGS) entry which is preliminary data.</text>
</comment>
<dbReference type="PANTHER" id="PTHR30203">
    <property type="entry name" value="OUTER MEMBRANE CATION EFFLUX PROTEIN"/>
    <property type="match status" value="1"/>
</dbReference>
<comment type="subcellular location">
    <subcellularLocation>
        <location evidence="9">Cell membrane</location>
        <topology evidence="9">Lipid-anchor</topology>
    </subcellularLocation>
    <subcellularLocation>
        <location evidence="1">Membrane</location>
    </subcellularLocation>
</comment>
<evidence type="ECO:0000256" key="3">
    <source>
        <dbReference type="ARBA" id="ARBA00022452"/>
    </source>
</evidence>
<dbReference type="InterPro" id="IPR003423">
    <property type="entry name" value="OMP_efflux"/>
</dbReference>
<keyword evidence="3 9" id="KW-1134">Transmembrane beta strand</keyword>
<evidence type="ECO:0000313" key="11">
    <source>
        <dbReference type="Proteomes" id="UP001617669"/>
    </source>
</evidence>
<dbReference type="EMBL" id="JBIWXY010000002">
    <property type="protein sequence ID" value="MFJ5446726.1"/>
    <property type="molecule type" value="Genomic_DNA"/>
</dbReference>
<keyword evidence="11" id="KW-1185">Reference proteome</keyword>
<keyword evidence="6 9" id="KW-0472">Membrane</keyword>
<gene>
    <name evidence="10" type="ORF">ACIKP9_10850</name>
</gene>
<evidence type="ECO:0000256" key="5">
    <source>
        <dbReference type="ARBA" id="ARBA00022729"/>
    </source>
</evidence>
<proteinExistence type="inferred from homology"/>
<dbReference type="Pfam" id="PF02321">
    <property type="entry name" value="OEP"/>
    <property type="match status" value="2"/>
</dbReference>
<evidence type="ECO:0000256" key="9">
    <source>
        <dbReference type="RuleBase" id="RU362097"/>
    </source>
</evidence>
<evidence type="ECO:0000256" key="1">
    <source>
        <dbReference type="ARBA" id="ARBA00004370"/>
    </source>
</evidence>
<evidence type="ECO:0000256" key="7">
    <source>
        <dbReference type="ARBA" id="ARBA00023139"/>
    </source>
</evidence>
<dbReference type="RefSeq" id="WP_400882585.1">
    <property type="nucleotide sequence ID" value="NZ_JBIWXY010000002.1"/>
</dbReference>
<name>A0ABW8GMV6_9PROT</name>
<dbReference type="InterPro" id="IPR010131">
    <property type="entry name" value="MdtP/NodT-like"/>
</dbReference>
<keyword evidence="8 9" id="KW-0449">Lipoprotein</keyword>
<dbReference type="SUPFAM" id="SSF56954">
    <property type="entry name" value="Outer membrane efflux proteins (OEP)"/>
    <property type="match status" value="1"/>
</dbReference>
<protein>
    <submittedName>
        <fullName evidence="10">Efflux transporter outer membrane subunit</fullName>
    </submittedName>
</protein>
<keyword evidence="4 9" id="KW-0812">Transmembrane</keyword>
<dbReference type="Gene3D" id="2.20.200.10">
    <property type="entry name" value="Outer membrane efflux proteins (OEP)"/>
    <property type="match status" value="1"/>
</dbReference>
<evidence type="ECO:0000313" key="10">
    <source>
        <dbReference type="EMBL" id="MFJ5446726.1"/>
    </source>
</evidence>
<keyword evidence="5" id="KW-0732">Signal</keyword>
<evidence type="ECO:0000256" key="2">
    <source>
        <dbReference type="ARBA" id="ARBA00007613"/>
    </source>
</evidence>
<dbReference type="Gene3D" id="1.20.1600.10">
    <property type="entry name" value="Outer membrane efflux proteins (OEP)"/>
    <property type="match status" value="1"/>
</dbReference>
<dbReference type="NCBIfam" id="TIGR01845">
    <property type="entry name" value="outer_NodT"/>
    <property type="match status" value="1"/>
</dbReference>
<comment type="similarity">
    <text evidence="2 9">Belongs to the outer membrane factor (OMF) (TC 1.B.17) family.</text>
</comment>
<dbReference type="PANTHER" id="PTHR30203:SF20">
    <property type="entry name" value="MULTIDRUG RESISTANCE OUTER MEMBRANE PROTEIN MDTP-RELATED"/>
    <property type="match status" value="1"/>
</dbReference>
<accession>A0ABW8GMV6</accession>
<evidence type="ECO:0000256" key="6">
    <source>
        <dbReference type="ARBA" id="ARBA00023136"/>
    </source>
</evidence>
<evidence type="ECO:0000256" key="8">
    <source>
        <dbReference type="ARBA" id="ARBA00023288"/>
    </source>
</evidence>
<evidence type="ECO:0000256" key="4">
    <source>
        <dbReference type="ARBA" id="ARBA00022692"/>
    </source>
</evidence>
<keyword evidence="7 9" id="KW-0564">Palmitate</keyword>
<organism evidence="10 11">
    <name type="scientific">Methylobacillus methanolivorans</name>
    <dbReference type="NCBI Taxonomy" id="1848927"/>
    <lineage>
        <taxon>Bacteria</taxon>
        <taxon>Pseudomonadati</taxon>
        <taxon>Pseudomonadota</taxon>
        <taxon>Betaproteobacteria</taxon>
        <taxon>Nitrosomonadales</taxon>
        <taxon>Methylophilaceae</taxon>
        <taxon>Methylobacillus</taxon>
    </lineage>
</organism>